<protein>
    <submittedName>
        <fullName evidence="3">EF-P 5-aminopentanol modification-associated protein YfmH</fullName>
    </submittedName>
</protein>
<keyword evidence="4" id="KW-1185">Reference proteome</keyword>
<evidence type="ECO:0000313" key="4">
    <source>
        <dbReference type="Proteomes" id="UP001596976"/>
    </source>
</evidence>
<gene>
    <name evidence="3" type="primary">yfmH</name>
    <name evidence="3" type="ORF">ACFQ0V_06305</name>
</gene>
<dbReference type="PANTHER" id="PTHR11851:SF134">
    <property type="entry name" value="ZINC-DEPENDENT PROTEASE"/>
    <property type="match status" value="1"/>
</dbReference>
<dbReference type="RefSeq" id="WP_381011120.1">
    <property type="nucleotide sequence ID" value="NZ_JBHTJF010000022.1"/>
</dbReference>
<dbReference type="InterPro" id="IPR050361">
    <property type="entry name" value="MPP/UQCRC_Complex"/>
</dbReference>
<accession>A0ABW3GW48</accession>
<feature type="domain" description="Peptidase M16 C-terminal" evidence="2">
    <location>
        <begin position="181"/>
        <end position="360"/>
    </location>
</feature>
<evidence type="ECO:0000313" key="3">
    <source>
        <dbReference type="EMBL" id="MFD0943385.1"/>
    </source>
</evidence>
<dbReference type="Pfam" id="PF05193">
    <property type="entry name" value="Peptidase_M16_C"/>
    <property type="match status" value="1"/>
</dbReference>
<proteinExistence type="predicted"/>
<dbReference type="Gene3D" id="3.30.830.10">
    <property type="entry name" value="Metalloenzyme, LuxS/M16 peptidase-like"/>
    <property type="match status" value="2"/>
</dbReference>
<evidence type="ECO:0000259" key="2">
    <source>
        <dbReference type="Pfam" id="PF05193"/>
    </source>
</evidence>
<dbReference type="InterPro" id="IPR011765">
    <property type="entry name" value="Pept_M16_N"/>
</dbReference>
<dbReference type="NCBIfam" id="NF047421">
    <property type="entry name" value="YfmH_fam"/>
    <property type="match status" value="1"/>
</dbReference>
<dbReference type="SUPFAM" id="SSF63411">
    <property type="entry name" value="LuxS/MPP-like metallohydrolase"/>
    <property type="match status" value="2"/>
</dbReference>
<dbReference type="Proteomes" id="UP001596976">
    <property type="component" value="Unassembled WGS sequence"/>
</dbReference>
<dbReference type="Pfam" id="PF00675">
    <property type="entry name" value="Peptidase_M16"/>
    <property type="match status" value="1"/>
</dbReference>
<dbReference type="PANTHER" id="PTHR11851">
    <property type="entry name" value="METALLOPROTEASE"/>
    <property type="match status" value="1"/>
</dbReference>
<organism evidence="3 4">
    <name type="scientific">Savagea faecisuis</name>
    <dbReference type="NCBI Taxonomy" id="1274803"/>
    <lineage>
        <taxon>Bacteria</taxon>
        <taxon>Bacillati</taxon>
        <taxon>Bacillota</taxon>
        <taxon>Bacilli</taxon>
        <taxon>Bacillales</taxon>
        <taxon>Caryophanaceae</taxon>
        <taxon>Savagea</taxon>
    </lineage>
</organism>
<dbReference type="InterPro" id="IPR011249">
    <property type="entry name" value="Metalloenz_LuxS/M16"/>
</dbReference>
<feature type="domain" description="Peptidase M16 N-terminal" evidence="1">
    <location>
        <begin position="63"/>
        <end position="175"/>
    </location>
</feature>
<evidence type="ECO:0000259" key="1">
    <source>
        <dbReference type="Pfam" id="PF00675"/>
    </source>
</evidence>
<name>A0ABW3GW48_9BACL</name>
<reference evidence="4" key="1">
    <citation type="journal article" date="2019" name="Int. J. Syst. Evol. Microbiol.">
        <title>The Global Catalogue of Microorganisms (GCM) 10K type strain sequencing project: providing services to taxonomists for standard genome sequencing and annotation.</title>
        <authorList>
            <consortium name="The Broad Institute Genomics Platform"/>
            <consortium name="The Broad Institute Genome Sequencing Center for Infectious Disease"/>
            <person name="Wu L."/>
            <person name="Ma J."/>
        </authorList>
    </citation>
    <scope>NUCLEOTIDE SEQUENCE [LARGE SCALE GENOMIC DNA]</scope>
    <source>
        <strain evidence="4">CCUG 63563</strain>
    </source>
</reference>
<dbReference type="EMBL" id="JBHTJF010000022">
    <property type="protein sequence ID" value="MFD0943385.1"/>
    <property type="molecule type" value="Genomic_DNA"/>
</dbReference>
<sequence length="431" mass="49820">MENIELQAVEETLYKEVLSNGLTVYILPKKGYSKTYATYTTKYGSIDRTFTPLHAEEPIVVPDGIAHFLEHKMFEKEEGDIFHTFSQQGASVNAYTSFTRTAYLFSATSNVEKNMTTLLDFVQAPYFTEETVEKEKGIIAQEIMMYDDSPDWRIYFGAVENMYREHPVRIDIAGTVESIQDITKDHLYTCYETFYHPSNMLLFVVGAVDVEQTMQLIRDNQGARELTNEPNVERFIQEEDLNVQVKERTIAMDVFKPKVNIGFKLPAGQLKGQDFLKRELVYQLGLDLLFGTTTPFYEKAYDEGFIDESFGYDVTLESTFAFATISTDTFEADTFREAVQETFARREELLTEEALERLIKRKIGLFIRSLNSPEFIANQFTNYAFHDTMLFDHVDVYRSITLEDVKEALQWFVQPNNSTVMQIVPMEKEEA</sequence>
<comment type="caution">
    <text evidence="3">The sequence shown here is derived from an EMBL/GenBank/DDBJ whole genome shotgun (WGS) entry which is preliminary data.</text>
</comment>
<dbReference type="InterPro" id="IPR007863">
    <property type="entry name" value="Peptidase_M16_C"/>
</dbReference>